<gene>
    <name evidence="1" type="ORF">Nepgr_008521</name>
</gene>
<organism evidence="1 2">
    <name type="scientific">Nepenthes gracilis</name>
    <name type="common">Slender pitcher plant</name>
    <dbReference type="NCBI Taxonomy" id="150966"/>
    <lineage>
        <taxon>Eukaryota</taxon>
        <taxon>Viridiplantae</taxon>
        <taxon>Streptophyta</taxon>
        <taxon>Embryophyta</taxon>
        <taxon>Tracheophyta</taxon>
        <taxon>Spermatophyta</taxon>
        <taxon>Magnoliopsida</taxon>
        <taxon>eudicotyledons</taxon>
        <taxon>Gunneridae</taxon>
        <taxon>Pentapetalae</taxon>
        <taxon>Caryophyllales</taxon>
        <taxon>Nepenthaceae</taxon>
        <taxon>Nepenthes</taxon>
    </lineage>
</organism>
<name>A0AAD3S9X2_NEPGR</name>
<dbReference type="AlphaFoldDB" id="A0AAD3S9X2"/>
<proteinExistence type="predicted"/>
<keyword evidence="2" id="KW-1185">Reference proteome</keyword>
<evidence type="ECO:0000313" key="1">
    <source>
        <dbReference type="EMBL" id="GMH06681.1"/>
    </source>
</evidence>
<accession>A0AAD3S9X2</accession>
<dbReference type="Proteomes" id="UP001279734">
    <property type="component" value="Unassembled WGS sequence"/>
</dbReference>
<comment type="caution">
    <text evidence="1">The sequence shown here is derived from an EMBL/GenBank/DDBJ whole genome shotgun (WGS) entry which is preliminary data.</text>
</comment>
<dbReference type="EMBL" id="BSYO01000006">
    <property type="protein sequence ID" value="GMH06681.1"/>
    <property type="molecule type" value="Genomic_DNA"/>
</dbReference>
<protein>
    <submittedName>
        <fullName evidence="1">Uncharacterized protein</fullName>
    </submittedName>
</protein>
<sequence>MESVVDIVRPTISENENGGLGKRYIRERFKQGEKGGEAHYCCGGGRVCDLQLFKPMSLCFLDGPEDGIGTDFGKNPKKCPEYLGLLGLNLTKLLLLEP</sequence>
<evidence type="ECO:0000313" key="2">
    <source>
        <dbReference type="Proteomes" id="UP001279734"/>
    </source>
</evidence>
<reference evidence="1" key="1">
    <citation type="submission" date="2023-05" db="EMBL/GenBank/DDBJ databases">
        <title>Nepenthes gracilis genome sequencing.</title>
        <authorList>
            <person name="Fukushima K."/>
        </authorList>
    </citation>
    <scope>NUCLEOTIDE SEQUENCE</scope>
    <source>
        <strain evidence="1">SING2019-196</strain>
    </source>
</reference>